<dbReference type="CDD" id="cd18547">
    <property type="entry name" value="ABC_6TM_Tm288_like"/>
    <property type="match status" value="1"/>
</dbReference>
<keyword evidence="11" id="KW-1185">Reference proteome</keyword>
<dbReference type="InterPro" id="IPR036640">
    <property type="entry name" value="ABC1_TM_sf"/>
</dbReference>
<dbReference type="InterPro" id="IPR039421">
    <property type="entry name" value="Type_1_exporter"/>
</dbReference>
<proteinExistence type="predicted"/>
<dbReference type="Pfam" id="PF00005">
    <property type="entry name" value="ABC_tran"/>
    <property type="match status" value="1"/>
</dbReference>
<dbReference type="InterPro" id="IPR027417">
    <property type="entry name" value="P-loop_NTPase"/>
</dbReference>
<dbReference type="PANTHER" id="PTHR43394">
    <property type="entry name" value="ATP-DEPENDENT PERMEASE MDL1, MITOCHONDRIAL"/>
    <property type="match status" value="1"/>
</dbReference>
<dbReference type="GO" id="GO:0005524">
    <property type="term" value="F:ATP binding"/>
    <property type="evidence" value="ECO:0007669"/>
    <property type="project" value="UniProtKB-KW"/>
</dbReference>
<feature type="transmembrane region" description="Helical" evidence="7">
    <location>
        <begin position="69"/>
        <end position="90"/>
    </location>
</feature>
<comment type="subcellular location">
    <subcellularLocation>
        <location evidence="1">Cell membrane</location>
        <topology evidence="1">Multi-pass membrane protein</topology>
    </subcellularLocation>
</comment>
<dbReference type="RefSeq" id="WP_191493847.1">
    <property type="nucleotide sequence ID" value="NZ_JACLYY010000013.1"/>
</dbReference>
<evidence type="ECO:0000256" key="4">
    <source>
        <dbReference type="ARBA" id="ARBA00022840"/>
    </source>
</evidence>
<dbReference type="PROSITE" id="PS00211">
    <property type="entry name" value="ABC_TRANSPORTER_1"/>
    <property type="match status" value="1"/>
</dbReference>
<evidence type="ECO:0000259" key="9">
    <source>
        <dbReference type="PROSITE" id="PS50929"/>
    </source>
</evidence>
<dbReference type="CDD" id="cd03254">
    <property type="entry name" value="ABCC_Glucan_exporter_like"/>
    <property type="match status" value="1"/>
</dbReference>
<evidence type="ECO:0000256" key="1">
    <source>
        <dbReference type="ARBA" id="ARBA00004651"/>
    </source>
</evidence>
<dbReference type="PANTHER" id="PTHR43394:SF1">
    <property type="entry name" value="ATP-BINDING CASSETTE SUB-FAMILY B MEMBER 10, MITOCHONDRIAL"/>
    <property type="match status" value="1"/>
</dbReference>
<feature type="transmembrane region" description="Helical" evidence="7">
    <location>
        <begin position="21"/>
        <end position="49"/>
    </location>
</feature>
<dbReference type="InterPro" id="IPR003439">
    <property type="entry name" value="ABC_transporter-like_ATP-bd"/>
</dbReference>
<keyword evidence="6 7" id="KW-0472">Membrane</keyword>
<keyword evidence="4 10" id="KW-0067">ATP-binding</keyword>
<dbReference type="Proteomes" id="UP000716906">
    <property type="component" value="Unassembled WGS sequence"/>
</dbReference>
<sequence>MHKEKTEKKVDSQKTLKRILLYIRPYTALVILSLLLSALTVGLTLYIPILTGRGVDCIVGEGQVDFKGLMAVITGILISIAITAAAQWIMNHINNKITYRIVRDLRTQAFGHLQELPLSYVDRHSSGDLLSRVITDIDQFSDGLLLGFTQLFTGVATIVGTILFMLGINPWITLIVVVLSPMSFLVANFISRKSFTMFKKQSETRGELTGFTNEMLGGIKVVQAFGYQDEANEEFDEINRRLSEYSLKATFFSSITNPATRFMYSAIYAGVAIAGCFSVIGGMLTVGQLSSFLSYTNQYTKPFNDITSVLTEFQNSIASAARVFELIDEPSAPAEPADAIVLTEPEGRILLQDVDFSYTPQVPLIQGLNLSVEPGQRIAIVGPTGCGKTTLINLLMRFYDVQKGSIQVDGHDIRQITRHSLRTSYGMVLQETWLKSASIRDNIAYGRPDATEEEIIEAAKKAHAHSFIMRMPEGYDTIISEGGGNLSQGQKQLLCIARIMLCLPPMLILDEATSSIDTMTEIRIQRAFETLMKGRTSFVVAHRLSTIQTADVILVMNQGHIIEQGTHQELLAKKGFYADLYYSQFAADS</sequence>
<dbReference type="InterPro" id="IPR011527">
    <property type="entry name" value="ABC1_TM_dom"/>
</dbReference>
<feature type="transmembrane region" description="Helical" evidence="7">
    <location>
        <begin position="144"/>
        <end position="165"/>
    </location>
</feature>
<keyword evidence="3" id="KW-0547">Nucleotide-binding</keyword>
<dbReference type="SUPFAM" id="SSF52540">
    <property type="entry name" value="P-loop containing nucleoside triphosphate hydrolases"/>
    <property type="match status" value="1"/>
</dbReference>
<dbReference type="SMART" id="SM00382">
    <property type="entry name" value="AAA"/>
    <property type="match status" value="1"/>
</dbReference>
<evidence type="ECO:0000256" key="3">
    <source>
        <dbReference type="ARBA" id="ARBA00022741"/>
    </source>
</evidence>
<dbReference type="EMBL" id="JACLYY010000013">
    <property type="protein sequence ID" value="MBM6738851.1"/>
    <property type="molecule type" value="Genomic_DNA"/>
</dbReference>
<evidence type="ECO:0000256" key="5">
    <source>
        <dbReference type="ARBA" id="ARBA00022989"/>
    </source>
</evidence>
<name>A0ABS2EB51_9FIRM</name>
<accession>A0ABS2EB51</accession>
<dbReference type="PROSITE" id="PS50893">
    <property type="entry name" value="ABC_TRANSPORTER_2"/>
    <property type="match status" value="1"/>
</dbReference>
<keyword evidence="2 7" id="KW-0812">Transmembrane</keyword>
<feature type="transmembrane region" description="Helical" evidence="7">
    <location>
        <begin position="262"/>
        <end position="284"/>
    </location>
</feature>
<dbReference type="Gene3D" id="1.20.1560.10">
    <property type="entry name" value="ABC transporter type 1, transmembrane domain"/>
    <property type="match status" value="1"/>
</dbReference>
<dbReference type="Gene3D" id="3.40.50.300">
    <property type="entry name" value="P-loop containing nucleotide triphosphate hydrolases"/>
    <property type="match status" value="1"/>
</dbReference>
<evidence type="ECO:0000256" key="6">
    <source>
        <dbReference type="ARBA" id="ARBA00023136"/>
    </source>
</evidence>
<reference evidence="10 11" key="1">
    <citation type="journal article" date="2021" name="Sci. Rep.">
        <title>The distribution of antibiotic resistance genes in chicken gut microbiota commensals.</title>
        <authorList>
            <person name="Juricova H."/>
            <person name="Matiasovicova J."/>
            <person name="Kubasova T."/>
            <person name="Cejkova D."/>
            <person name="Rychlik I."/>
        </authorList>
    </citation>
    <scope>NUCLEOTIDE SEQUENCE [LARGE SCALE GENOMIC DNA]</scope>
    <source>
        <strain evidence="10 11">An773</strain>
    </source>
</reference>
<evidence type="ECO:0000313" key="11">
    <source>
        <dbReference type="Proteomes" id="UP000716906"/>
    </source>
</evidence>
<keyword evidence="5 7" id="KW-1133">Transmembrane helix</keyword>
<protein>
    <submittedName>
        <fullName evidence="10">ABC transporter ATP-binding protein</fullName>
    </submittedName>
</protein>
<dbReference type="Pfam" id="PF00664">
    <property type="entry name" value="ABC_membrane"/>
    <property type="match status" value="1"/>
</dbReference>
<dbReference type="PROSITE" id="PS50929">
    <property type="entry name" value="ABC_TM1F"/>
    <property type="match status" value="1"/>
</dbReference>
<evidence type="ECO:0000259" key="8">
    <source>
        <dbReference type="PROSITE" id="PS50893"/>
    </source>
</evidence>
<organism evidence="10 11">
    <name type="scientific">Faecalicatena fissicatena</name>
    <dbReference type="NCBI Taxonomy" id="290055"/>
    <lineage>
        <taxon>Bacteria</taxon>
        <taxon>Bacillati</taxon>
        <taxon>Bacillota</taxon>
        <taxon>Clostridia</taxon>
        <taxon>Lachnospirales</taxon>
        <taxon>Lachnospiraceae</taxon>
        <taxon>Faecalicatena</taxon>
    </lineage>
</organism>
<feature type="transmembrane region" description="Helical" evidence="7">
    <location>
        <begin position="171"/>
        <end position="190"/>
    </location>
</feature>
<feature type="domain" description="ABC transmembrane type-1" evidence="9">
    <location>
        <begin position="31"/>
        <end position="315"/>
    </location>
</feature>
<gene>
    <name evidence="10" type="ORF">H7U36_12205</name>
</gene>
<comment type="caution">
    <text evidence="10">The sequence shown here is derived from an EMBL/GenBank/DDBJ whole genome shotgun (WGS) entry which is preliminary data.</text>
</comment>
<evidence type="ECO:0000313" key="10">
    <source>
        <dbReference type="EMBL" id="MBM6738851.1"/>
    </source>
</evidence>
<feature type="domain" description="ABC transporter" evidence="8">
    <location>
        <begin position="349"/>
        <end position="583"/>
    </location>
</feature>
<evidence type="ECO:0000256" key="2">
    <source>
        <dbReference type="ARBA" id="ARBA00022692"/>
    </source>
</evidence>
<dbReference type="SUPFAM" id="SSF90123">
    <property type="entry name" value="ABC transporter transmembrane region"/>
    <property type="match status" value="1"/>
</dbReference>
<dbReference type="InterPro" id="IPR017871">
    <property type="entry name" value="ABC_transporter-like_CS"/>
</dbReference>
<dbReference type="InterPro" id="IPR003593">
    <property type="entry name" value="AAA+_ATPase"/>
</dbReference>
<evidence type="ECO:0000256" key="7">
    <source>
        <dbReference type="SAM" id="Phobius"/>
    </source>
</evidence>